<sequence length="41" mass="4267">MRRIIAVDGHGGSGETTLAASMTGPGVTVVRADDLARHRSF</sequence>
<name>A0ABY8VNQ2_9CORY</name>
<keyword evidence="1" id="KW-0547">Nucleotide-binding</keyword>
<proteinExistence type="predicted"/>
<dbReference type="RefSeq" id="WP_284875833.1">
    <property type="nucleotide sequence ID" value="NZ_CP126970.1"/>
</dbReference>
<keyword evidence="5" id="KW-1185">Reference proteome</keyword>
<reference evidence="4 5" key="1">
    <citation type="submission" date="2023-05" db="EMBL/GenBank/DDBJ databases">
        <title>Corynebacterium suedekumii sp. nov. and Corynebacterium breve sp. nov. isolated from raw cow's milk.</title>
        <authorList>
            <person name="Baer M.K."/>
            <person name="Mehl L."/>
            <person name="Hellmuth R."/>
            <person name="Marke G."/>
            <person name="Lipski A."/>
        </authorList>
    </citation>
    <scope>NUCLEOTIDE SEQUENCE [LARGE SCALE GENOMIC DNA]</scope>
    <source>
        <strain evidence="4 5">LM112</strain>
    </source>
</reference>
<keyword evidence="2" id="KW-0067">ATP-binding</keyword>
<dbReference type="InterPro" id="IPR001977">
    <property type="entry name" value="Depp_CoAkinase"/>
</dbReference>
<evidence type="ECO:0000256" key="3">
    <source>
        <dbReference type="SAM" id="MobiDB-lite"/>
    </source>
</evidence>
<feature type="region of interest" description="Disordered" evidence="3">
    <location>
        <begin position="1"/>
        <end position="20"/>
    </location>
</feature>
<dbReference type="PROSITE" id="PS51219">
    <property type="entry name" value="DPCK"/>
    <property type="match status" value="1"/>
</dbReference>
<evidence type="ECO:0000256" key="1">
    <source>
        <dbReference type="ARBA" id="ARBA00022741"/>
    </source>
</evidence>
<organism evidence="4 5">
    <name type="scientific">Corynebacterium suedekumii</name>
    <dbReference type="NCBI Taxonomy" id="3049801"/>
    <lineage>
        <taxon>Bacteria</taxon>
        <taxon>Bacillati</taxon>
        <taxon>Actinomycetota</taxon>
        <taxon>Actinomycetes</taxon>
        <taxon>Mycobacteriales</taxon>
        <taxon>Corynebacteriaceae</taxon>
        <taxon>Corynebacterium</taxon>
    </lineage>
</organism>
<evidence type="ECO:0000256" key="2">
    <source>
        <dbReference type="ARBA" id="ARBA00022840"/>
    </source>
</evidence>
<gene>
    <name evidence="4" type="ORF">QP029_05630</name>
</gene>
<protein>
    <submittedName>
        <fullName evidence="4">Uncharacterized protein</fullName>
    </submittedName>
</protein>
<accession>A0ABY8VNQ2</accession>
<dbReference type="Proteomes" id="UP001238805">
    <property type="component" value="Chromosome"/>
</dbReference>
<evidence type="ECO:0000313" key="5">
    <source>
        <dbReference type="Proteomes" id="UP001238805"/>
    </source>
</evidence>
<dbReference type="EMBL" id="CP126970">
    <property type="protein sequence ID" value="WIM71261.1"/>
    <property type="molecule type" value="Genomic_DNA"/>
</dbReference>
<evidence type="ECO:0000313" key="4">
    <source>
        <dbReference type="EMBL" id="WIM71261.1"/>
    </source>
</evidence>